<reference evidence="1" key="1">
    <citation type="submission" date="2015-11" db="EMBL/GenBank/DDBJ databases">
        <title>De novo transcriptome assembly of four potential Pierce s Disease insect vectors from Arizona vineyards.</title>
        <authorList>
            <person name="Tassone E.E."/>
        </authorList>
    </citation>
    <scope>NUCLEOTIDE SEQUENCE</scope>
</reference>
<dbReference type="EMBL" id="GECZ01002773">
    <property type="protein sequence ID" value="JAS66996.1"/>
    <property type="molecule type" value="Transcribed_RNA"/>
</dbReference>
<accession>A0A1B6GX43</accession>
<organism evidence="1">
    <name type="scientific">Cuerna arida</name>
    <dbReference type="NCBI Taxonomy" id="1464854"/>
    <lineage>
        <taxon>Eukaryota</taxon>
        <taxon>Metazoa</taxon>
        <taxon>Ecdysozoa</taxon>
        <taxon>Arthropoda</taxon>
        <taxon>Hexapoda</taxon>
        <taxon>Insecta</taxon>
        <taxon>Pterygota</taxon>
        <taxon>Neoptera</taxon>
        <taxon>Paraneoptera</taxon>
        <taxon>Hemiptera</taxon>
        <taxon>Auchenorrhyncha</taxon>
        <taxon>Membracoidea</taxon>
        <taxon>Cicadellidae</taxon>
        <taxon>Cicadellinae</taxon>
        <taxon>Proconiini</taxon>
        <taxon>Cuerna</taxon>
    </lineage>
</organism>
<sequence>NPPSSAKLLIEGETFEEFFEKNLEEYLEKNKGLLLSSKDTKLASGEPLKLSTLQYESPNYPTNSEPTHVISQHFLGVNVKSKSKWKDAKPIRQFINSDRKRKTI</sequence>
<gene>
    <name evidence="1" type="ORF">g.47861</name>
</gene>
<proteinExistence type="predicted"/>
<protein>
    <submittedName>
        <fullName evidence="1">Uncharacterized protein</fullName>
    </submittedName>
</protein>
<feature type="non-terminal residue" evidence="1">
    <location>
        <position position="1"/>
    </location>
</feature>
<evidence type="ECO:0000313" key="1">
    <source>
        <dbReference type="EMBL" id="JAS66996.1"/>
    </source>
</evidence>
<dbReference type="AlphaFoldDB" id="A0A1B6GX43"/>
<name>A0A1B6GX43_9HEMI</name>